<reference evidence="18 19" key="1">
    <citation type="submission" date="2010-12" db="EMBL/GenBank/DDBJ databases">
        <title>Complete sequence of Ethanoligenens harbinense YUAN-3.</title>
        <authorList>
            <person name="Lucas S."/>
            <person name="Copeland A."/>
            <person name="Lapidus A."/>
            <person name="Cheng J.-F."/>
            <person name="Bruce D."/>
            <person name="Goodwin L."/>
            <person name="Pitluck S."/>
            <person name="Chertkov O."/>
            <person name="Misra M."/>
            <person name="Detter J.C."/>
            <person name="Han C."/>
            <person name="Tapia R."/>
            <person name="Land M."/>
            <person name="Hauser L."/>
            <person name="Jeffries C."/>
            <person name="Kyrpides N."/>
            <person name="Ivanova N."/>
            <person name="Mikhailova N."/>
            <person name="Wang A."/>
            <person name="Mouttaki H."/>
            <person name="He Z."/>
            <person name="Zhou J."/>
            <person name="Hemme C.L."/>
            <person name="Woyke T."/>
        </authorList>
    </citation>
    <scope>NUCLEOTIDE SEQUENCE [LARGE SCALE GENOMIC DNA]</scope>
    <source>
        <strain evidence="19">DSM 18485 / JCM 12961 / CGMCC 1.5033 / YUAN-3</strain>
    </source>
</reference>
<evidence type="ECO:0000259" key="15">
    <source>
        <dbReference type="Pfam" id="PF01225"/>
    </source>
</evidence>
<dbReference type="Pfam" id="PF01225">
    <property type="entry name" value="Mur_ligase"/>
    <property type="match status" value="1"/>
</dbReference>
<evidence type="ECO:0000256" key="8">
    <source>
        <dbReference type="ARBA" id="ARBA00022840"/>
    </source>
</evidence>
<dbReference type="HAMAP" id="MF_00046">
    <property type="entry name" value="MurC"/>
    <property type="match status" value="1"/>
</dbReference>
<evidence type="ECO:0000313" key="18">
    <source>
        <dbReference type="EMBL" id="ADU28002.1"/>
    </source>
</evidence>
<gene>
    <name evidence="14" type="primary">murC</name>
    <name evidence="18" type="ordered locus">Ethha_2509</name>
</gene>
<dbReference type="AlphaFoldDB" id="E6U5Y5"/>
<keyword evidence="6 14" id="KW-0132">Cell division</keyword>
<feature type="domain" description="Mur ligase central" evidence="17">
    <location>
        <begin position="115"/>
        <end position="292"/>
    </location>
</feature>
<comment type="pathway">
    <text evidence="2 14">Cell wall biogenesis; peptidoglycan biosynthesis.</text>
</comment>
<keyword evidence="10 14" id="KW-0573">Peptidoglycan synthesis</keyword>
<evidence type="ECO:0000256" key="11">
    <source>
        <dbReference type="ARBA" id="ARBA00023306"/>
    </source>
</evidence>
<dbReference type="InterPro" id="IPR004101">
    <property type="entry name" value="Mur_ligase_C"/>
</dbReference>
<evidence type="ECO:0000256" key="7">
    <source>
        <dbReference type="ARBA" id="ARBA00022741"/>
    </source>
</evidence>
<keyword evidence="7 14" id="KW-0547">Nucleotide-binding</keyword>
<dbReference type="Gene3D" id="3.40.50.720">
    <property type="entry name" value="NAD(P)-binding Rossmann-like Domain"/>
    <property type="match status" value="1"/>
</dbReference>
<organism evidence="18 19">
    <name type="scientific">Ethanoligenens harbinense (strain DSM 18485 / JCM 12961 / CGMCC 1.5033 / YUAN-3)</name>
    <dbReference type="NCBI Taxonomy" id="663278"/>
    <lineage>
        <taxon>Bacteria</taxon>
        <taxon>Bacillati</taxon>
        <taxon>Bacillota</taxon>
        <taxon>Clostridia</taxon>
        <taxon>Eubacteriales</taxon>
        <taxon>Oscillospiraceae</taxon>
        <taxon>Ethanoligenens</taxon>
    </lineage>
</organism>
<dbReference type="InterPro" id="IPR000713">
    <property type="entry name" value="Mur_ligase_N"/>
</dbReference>
<keyword evidence="19" id="KW-1185">Reference proteome</keyword>
<keyword evidence="9 14" id="KW-0133">Cell shape</keyword>
<comment type="catalytic activity">
    <reaction evidence="13 14">
        <text>UDP-N-acetyl-alpha-D-muramate + L-alanine + ATP = UDP-N-acetyl-alpha-D-muramoyl-L-alanine + ADP + phosphate + H(+)</text>
        <dbReference type="Rhea" id="RHEA:23372"/>
        <dbReference type="ChEBI" id="CHEBI:15378"/>
        <dbReference type="ChEBI" id="CHEBI:30616"/>
        <dbReference type="ChEBI" id="CHEBI:43474"/>
        <dbReference type="ChEBI" id="CHEBI:57972"/>
        <dbReference type="ChEBI" id="CHEBI:70757"/>
        <dbReference type="ChEBI" id="CHEBI:83898"/>
        <dbReference type="ChEBI" id="CHEBI:456216"/>
        <dbReference type="EC" id="6.3.2.8"/>
    </reaction>
</comment>
<evidence type="ECO:0000256" key="10">
    <source>
        <dbReference type="ARBA" id="ARBA00022984"/>
    </source>
</evidence>
<accession>E6U5Y5</accession>
<comment type="function">
    <text evidence="14">Cell wall formation.</text>
</comment>
<dbReference type="InterPro" id="IPR050061">
    <property type="entry name" value="MurCDEF_pg_biosynth"/>
</dbReference>
<evidence type="ECO:0000256" key="4">
    <source>
        <dbReference type="ARBA" id="ARBA00022490"/>
    </source>
</evidence>
<evidence type="ECO:0000256" key="9">
    <source>
        <dbReference type="ARBA" id="ARBA00022960"/>
    </source>
</evidence>
<dbReference type="UniPathway" id="UPA00219"/>
<comment type="subcellular location">
    <subcellularLocation>
        <location evidence="1 14">Cytoplasm</location>
    </subcellularLocation>
</comment>
<dbReference type="KEGG" id="eha:Ethha_2509"/>
<dbReference type="GO" id="GO:0009252">
    <property type="term" value="P:peptidoglycan biosynthetic process"/>
    <property type="evidence" value="ECO:0007669"/>
    <property type="project" value="UniProtKB-UniRule"/>
</dbReference>
<dbReference type="Pfam" id="PF02875">
    <property type="entry name" value="Mur_ligase_C"/>
    <property type="match status" value="1"/>
</dbReference>
<dbReference type="RefSeq" id="WP_013486345.1">
    <property type="nucleotide sequence ID" value="NC_014828.1"/>
</dbReference>
<dbReference type="eggNOG" id="COG0773">
    <property type="taxonomic scope" value="Bacteria"/>
</dbReference>
<dbReference type="SUPFAM" id="SSF51984">
    <property type="entry name" value="MurCD N-terminal domain"/>
    <property type="match status" value="1"/>
</dbReference>
<dbReference type="GO" id="GO:0008763">
    <property type="term" value="F:UDP-N-acetylmuramate-L-alanine ligase activity"/>
    <property type="evidence" value="ECO:0007669"/>
    <property type="project" value="UniProtKB-UniRule"/>
</dbReference>
<dbReference type="GO" id="GO:0005737">
    <property type="term" value="C:cytoplasm"/>
    <property type="evidence" value="ECO:0007669"/>
    <property type="project" value="UniProtKB-SubCell"/>
</dbReference>
<evidence type="ECO:0000259" key="17">
    <source>
        <dbReference type="Pfam" id="PF08245"/>
    </source>
</evidence>
<keyword evidence="5 14" id="KW-0436">Ligase</keyword>
<comment type="similarity">
    <text evidence="14">Belongs to the MurCDEF family.</text>
</comment>
<dbReference type="HOGENOM" id="CLU_028104_1_0_9"/>
<dbReference type="InterPro" id="IPR036615">
    <property type="entry name" value="Mur_ligase_C_dom_sf"/>
</dbReference>
<evidence type="ECO:0000256" key="2">
    <source>
        <dbReference type="ARBA" id="ARBA00004752"/>
    </source>
</evidence>
<dbReference type="InterPro" id="IPR005758">
    <property type="entry name" value="UDP-N-AcMur_Ala_ligase_MurC"/>
</dbReference>
<evidence type="ECO:0000256" key="1">
    <source>
        <dbReference type="ARBA" id="ARBA00004496"/>
    </source>
</evidence>
<dbReference type="InterPro" id="IPR013221">
    <property type="entry name" value="Mur_ligase_cen"/>
</dbReference>
<sequence>MNENILAHVKRVHFIGIGGSGMSALAGILHREGFSLTGSDNNESDTLAQIRKLGIPVQMGHRPENIGNAEMVVYTAAVHEDNPEIQAARAKNLPLFSRAELLGLLSRHYADTFAVSGTHGKTTTTSMLTQILMMAGKDPTAVIGGKLPFIGGSSRIGATDLMVCEACEFQDSFLTLHPAVSVILNIDNDHLEYFKSMENLIEHFARFAAQTGNALIYNGDDANTLRAVRNASIHKITFGLDHANDYSADNIGVVDRHLTFDLLRGEQTMAHITLKVPGRHNILNALAACAAAAYAGVPDAVIEEGLNAFSGAGRRFEVLGRTANGTTVADDYAHHPTELSATLRAAKDLGYAAVWAVFQPFTFSRTAMLLDDFADALRIADKVVLSPIMGSREVNTYGIRSEDLAAKVPGSVCLPDFDAIAAYVSEHAGPHDLVLTLGCGDIYKAAKRMLRASA</sequence>
<keyword evidence="8 14" id="KW-0067">ATP-binding</keyword>
<evidence type="ECO:0000259" key="16">
    <source>
        <dbReference type="Pfam" id="PF02875"/>
    </source>
</evidence>
<keyword evidence="4 14" id="KW-0963">Cytoplasm</keyword>
<evidence type="ECO:0000256" key="6">
    <source>
        <dbReference type="ARBA" id="ARBA00022618"/>
    </source>
</evidence>
<dbReference type="Gene3D" id="3.90.190.20">
    <property type="entry name" value="Mur ligase, C-terminal domain"/>
    <property type="match status" value="1"/>
</dbReference>
<dbReference type="SUPFAM" id="SSF53623">
    <property type="entry name" value="MurD-like peptide ligases, catalytic domain"/>
    <property type="match status" value="1"/>
</dbReference>
<evidence type="ECO:0000256" key="12">
    <source>
        <dbReference type="ARBA" id="ARBA00023316"/>
    </source>
</evidence>
<dbReference type="PANTHER" id="PTHR43445">
    <property type="entry name" value="UDP-N-ACETYLMURAMATE--L-ALANINE LIGASE-RELATED"/>
    <property type="match status" value="1"/>
</dbReference>
<dbReference type="EC" id="6.3.2.8" evidence="3 14"/>
<proteinExistence type="inferred from homology"/>
<dbReference type="GO" id="GO:0008360">
    <property type="term" value="P:regulation of cell shape"/>
    <property type="evidence" value="ECO:0007669"/>
    <property type="project" value="UniProtKB-KW"/>
</dbReference>
<dbReference type="NCBIfam" id="TIGR01082">
    <property type="entry name" value="murC"/>
    <property type="match status" value="1"/>
</dbReference>
<evidence type="ECO:0000313" key="19">
    <source>
        <dbReference type="Proteomes" id="UP000001551"/>
    </source>
</evidence>
<dbReference type="Proteomes" id="UP000001551">
    <property type="component" value="Chromosome"/>
</dbReference>
<dbReference type="GO" id="GO:0071555">
    <property type="term" value="P:cell wall organization"/>
    <property type="evidence" value="ECO:0007669"/>
    <property type="project" value="UniProtKB-KW"/>
</dbReference>
<feature type="domain" description="Mur ligase C-terminal" evidence="16">
    <location>
        <begin position="314"/>
        <end position="440"/>
    </location>
</feature>
<dbReference type="Pfam" id="PF08245">
    <property type="entry name" value="Mur_ligase_M"/>
    <property type="match status" value="1"/>
</dbReference>
<evidence type="ECO:0000256" key="14">
    <source>
        <dbReference type="HAMAP-Rule" id="MF_00046"/>
    </source>
</evidence>
<dbReference type="GO" id="GO:0005524">
    <property type="term" value="F:ATP binding"/>
    <property type="evidence" value="ECO:0007669"/>
    <property type="project" value="UniProtKB-UniRule"/>
</dbReference>
<keyword evidence="12 14" id="KW-0961">Cell wall biogenesis/degradation</keyword>
<feature type="domain" description="Mur ligase N-terminal catalytic" evidence="15">
    <location>
        <begin position="12"/>
        <end position="109"/>
    </location>
</feature>
<dbReference type="SUPFAM" id="SSF53244">
    <property type="entry name" value="MurD-like peptide ligases, peptide-binding domain"/>
    <property type="match status" value="1"/>
</dbReference>
<feature type="binding site" evidence="14">
    <location>
        <begin position="117"/>
        <end position="123"/>
    </location>
    <ligand>
        <name>ATP</name>
        <dbReference type="ChEBI" id="CHEBI:30616"/>
    </ligand>
</feature>
<evidence type="ECO:0000256" key="5">
    <source>
        <dbReference type="ARBA" id="ARBA00022598"/>
    </source>
</evidence>
<dbReference type="Gene3D" id="3.40.1190.10">
    <property type="entry name" value="Mur-like, catalytic domain"/>
    <property type="match status" value="1"/>
</dbReference>
<evidence type="ECO:0000256" key="13">
    <source>
        <dbReference type="ARBA" id="ARBA00047833"/>
    </source>
</evidence>
<dbReference type="GO" id="GO:0051301">
    <property type="term" value="P:cell division"/>
    <property type="evidence" value="ECO:0007669"/>
    <property type="project" value="UniProtKB-KW"/>
</dbReference>
<name>E6U5Y5_ETHHY</name>
<dbReference type="STRING" id="663278.Ethha_2509"/>
<protein>
    <recommendedName>
        <fullName evidence="3 14">UDP-N-acetylmuramate--L-alanine ligase</fullName>
        <ecNumber evidence="3 14">6.3.2.8</ecNumber>
    </recommendedName>
    <alternativeName>
        <fullName evidence="14">UDP-N-acetylmuramoyl-L-alanine synthetase</fullName>
    </alternativeName>
</protein>
<dbReference type="InterPro" id="IPR036565">
    <property type="entry name" value="Mur-like_cat_sf"/>
</dbReference>
<keyword evidence="11 14" id="KW-0131">Cell cycle</keyword>
<dbReference type="PANTHER" id="PTHR43445:SF3">
    <property type="entry name" value="UDP-N-ACETYLMURAMATE--L-ALANINE LIGASE"/>
    <property type="match status" value="1"/>
</dbReference>
<evidence type="ECO:0000256" key="3">
    <source>
        <dbReference type="ARBA" id="ARBA00012211"/>
    </source>
</evidence>
<dbReference type="EMBL" id="CP002400">
    <property type="protein sequence ID" value="ADU28002.1"/>
    <property type="molecule type" value="Genomic_DNA"/>
</dbReference>